<evidence type="ECO:0000313" key="3">
    <source>
        <dbReference type="Proteomes" id="UP001303115"/>
    </source>
</evidence>
<reference evidence="3" key="1">
    <citation type="journal article" date="2023" name="Mol. Phylogenet. Evol.">
        <title>Genome-scale phylogeny and comparative genomics of the fungal order Sordariales.</title>
        <authorList>
            <person name="Hensen N."/>
            <person name="Bonometti L."/>
            <person name="Westerberg I."/>
            <person name="Brannstrom I.O."/>
            <person name="Guillou S."/>
            <person name="Cros-Aarteil S."/>
            <person name="Calhoun S."/>
            <person name="Haridas S."/>
            <person name="Kuo A."/>
            <person name="Mondo S."/>
            <person name="Pangilinan J."/>
            <person name="Riley R."/>
            <person name="LaButti K."/>
            <person name="Andreopoulos B."/>
            <person name="Lipzen A."/>
            <person name="Chen C."/>
            <person name="Yan M."/>
            <person name="Daum C."/>
            <person name="Ng V."/>
            <person name="Clum A."/>
            <person name="Steindorff A."/>
            <person name="Ohm R.A."/>
            <person name="Martin F."/>
            <person name="Silar P."/>
            <person name="Natvig D.O."/>
            <person name="Lalanne C."/>
            <person name="Gautier V."/>
            <person name="Ament-Velasquez S.L."/>
            <person name="Kruys A."/>
            <person name="Hutchinson M.I."/>
            <person name="Powell A.J."/>
            <person name="Barry K."/>
            <person name="Miller A.N."/>
            <person name="Grigoriev I.V."/>
            <person name="Debuchy R."/>
            <person name="Gladieux P."/>
            <person name="Hiltunen Thoren M."/>
            <person name="Johannesson H."/>
        </authorList>
    </citation>
    <scope>NUCLEOTIDE SEQUENCE [LARGE SCALE GENOMIC DNA]</scope>
    <source>
        <strain evidence="3">CBS 284.82</strain>
    </source>
</reference>
<proteinExistence type="predicted"/>
<name>A0AAN6SLH1_9PEZI</name>
<keyword evidence="3" id="KW-1185">Reference proteome</keyword>
<evidence type="ECO:0000256" key="1">
    <source>
        <dbReference type="SAM" id="MobiDB-lite"/>
    </source>
</evidence>
<protein>
    <submittedName>
        <fullName evidence="2">Uncharacterized protein</fullName>
    </submittedName>
</protein>
<comment type="caution">
    <text evidence="2">The sequence shown here is derived from an EMBL/GenBank/DDBJ whole genome shotgun (WGS) entry which is preliminary data.</text>
</comment>
<dbReference type="Proteomes" id="UP001303115">
    <property type="component" value="Unassembled WGS sequence"/>
</dbReference>
<feature type="compositionally biased region" description="Basic and acidic residues" evidence="1">
    <location>
        <begin position="1"/>
        <end position="31"/>
    </location>
</feature>
<organism evidence="2 3">
    <name type="scientific">Parachaetomium inaequale</name>
    <dbReference type="NCBI Taxonomy" id="2588326"/>
    <lineage>
        <taxon>Eukaryota</taxon>
        <taxon>Fungi</taxon>
        <taxon>Dikarya</taxon>
        <taxon>Ascomycota</taxon>
        <taxon>Pezizomycotina</taxon>
        <taxon>Sordariomycetes</taxon>
        <taxon>Sordariomycetidae</taxon>
        <taxon>Sordariales</taxon>
        <taxon>Chaetomiaceae</taxon>
        <taxon>Parachaetomium</taxon>
    </lineage>
</organism>
<feature type="region of interest" description="Disordered" evidence="1">
    <location>
        <begin position="1"/>
        <end position="82"/>
    </location>
</feature>
<dbReference type="AlphaFoldDB" id="A0AAN6SLH1"/>
<feature type="compositionally biased region" description="Polar residues" evidence="1">
    <location>
        <begin position="32"/>
        <end position="53"/>
    </location>
</feature>
<gene>
    <name evidence="2" type="ORF">C8A01DRAFT_20841</name>
</gene>
<dbReference type="EMBL" id="MU854659">
    <property type="protein sequence ID" value="KAK4032039.1"/>
    <property type="molecule type" value="Genomic_DNA"/>
</dbReference>
<sequence length="82" mass="8901">MDKVKRTVKKGLEKVSKMDEEPRQEDGKDTLETTWPTQEQHTSMTGGPDQNSAGAAHPGDLTSWTGKDSVGQPGNKPPRPSV</sequence>
<evidence type="ECO:0000313" key="2">
    <source>
        <dbReference type="EMBL" id="KAK4032039.1"/>
    </source>
</evidence>
<accession>A0AAN6SLH1</accession>